<dbReference type="EMBL" id="JACHVS010000001">
    <property type="protein sequence ID" value="MBB2996236.1"/>
    <property type="molecule type" value="Genomic_DNA"/>
</dbReference>
<name>A0A839QQG6_9MICC</name>
<keyword evidence="2" id="KW-1185">Reference proteome</keyword>
<evidence type="ECO:0000313" key="2">
    <source>
        <dbReference type="Proteomes" id="UP000523000"/>
    </source>
</evidence>
<evidence type="ECO:0000313" key="1">
    <source>
        <dbReference type="EMBL" id="MBB2996236.1"/>
    </source>
</evidence>
<sequence>MPKRTLTAGFGMARWRRTALSVEANAYGALDMRRPRRDSVLPVPNSRCGRDAFQPHPELAFIEVAHGHGLNTPARLAHAHGYHRWSLIERCTIDENELAVACEATAAETPAVTDAAVRHAPLHRALEFRKCPSRQRIDGLMLPPCCGCGRAVGSGRRPHVVSPWRRCAHVDQRRQQLGACHRLGIGFPSGSGQRAENLSMRLPAKQVCPRELRRFPRHQRAPGMSWD</sequence>
<comment type="caution">
    <text evidence="1">The sequence shown here is derived from an EMBL/GenBank/DDBJ whole genome shotgun (WGS) entry which is preliminary data.</text>
</comment>
<protein>
    <submittedName>
        <fullName evidence="1">Uncharacterized protein</fullName>
    </submittedName>
</protein>
<accession>A0A839QQG6</accession>
<gene>
    <name evidence="1" type="ORF">E9229_002427</name>
</gene>
<reference evidence="1 2" key="1">
    <citation type="submission" date="2020-08" db="EMBL/GenBank/DDBJ databases">
        <title>Sequencing the genomes of 1000 actinobacteria strains.</title>
        <authorList>
            <person name="Klenk H.-P."/>
        </authorList>
    </citation>
    <scope>NUCLEOTIDE SEQUENCE [LARGE SCALE GENOMIC DNA]</scope>
    <source>
        <strain evidence="1 2">DSM 22826</strain>
    </source>
</reference>
<organism evidence="1 2">
    <name type="scientific">Paeniglutamicibacter cryotolerans</name>
    <dbReference type="NCBI Taxonomy" id="670079"/>
    <lineage>
        <taxon>Bacteria</taxon>
        <taxon>Bacillati</taxon>
        <taxon>Actinomycetota</taxon>
        <taxon>Actinomycetes</taxon>
        <taxon>Micrococcales</taxon>
        <taxon>Micrococcaceae</taxon>
        <taxon>Paeniglutamicibacter</taxon>
    </lineage>
</organism>
<dbReference type="AlphaFoldDB" id="A0A839QQG6"/>
<dbReference type="Proteomes" id="UP000523000">
    <property type="component" value="Unassembled WGS sequence"/>
</dbReference>
<proteinExistence type="predicted"/>